<accession>A0A4S4LGA0</accession>
<dbReference type="SUPFAM" id="SSF51197">
    <property type="entry name" value="Clavaminate synthase-like"/>
    <property type="match status" value="1"/>
</dbReference>
<proteinExistence type="predicted"/>
<dbReference type="InterPro" id="IPR014710">
    <property type="entry name" value="RmlC-like_jellyroll"/>
</dbReference>
<reference evidence="2 3" key="1">
    <citation type="submission" date="2019-02" db="EMBL/GenBank/DDBJ databases">
        <title>Genome sequencing of the rare red list fungi Phellinidium pouzarii.</title>
        <authorList>
            <person name="Buettner E."/>
            <person name="Kellner H."/>
        </authorList>
    </citation>
    <scope>NUCLEOTIDE SEQUENCE [LARGE SCALE GENOMIC DNA]</scope>
    <source>
        <strain evidence="2 3">DSM 108285</strain>
    </source>
</reference>
<dbReference type="EMBL" id="SGPK01000041">
    <property type="protein sequence ID" value="THH10238.1"/>
    <property type="molecule type" value="Genomic_DNA"/>
</dbReference>
<feature type="domain" description="JmjC" evidence="1">
    <location>
        <begin position="128"/>
        <end position="286"/>
    </location>
</feature>
<sequence>MSQKRLDLLKRLALEYQELNGLHIETLNQPSPVEFLRIVRIARPTLIKGFRTPALDKWDDDYLIKQMGDRPVSVAVTPSGNADAIVIGEDGIKYFVEPHIECFTMRELLNHLNPSLGGAEVSSEVYYLQSQNGNLYTAQTECDMSEFDALRMDVSREVSWASEALGISPDAVNLWIGDGRSITSVHSERLYPHARYTREVAGSRLRLMPSPSLTPAVRWSSVINPLDSAELPPEAQPLHIILRPGDTLYLPAGWWHHVRQSGVTIALNWWYDMEARGMGWVWLNFLRGESEEIPDGNDGSVVAL</sequence>
<dbReference type="InterPro" id="IPR041667">
    <property type="entry name" value="Cupin_8"/>
</dbReference>
<evidence type="ECO:0000313" key="3">
    <source>
        <dbReference type="Proteomes" id="UP000308199"/>
    </source>
</evidence>
<keyword evidence="3" id="KW-1185">Reference proteome</keyword>
<name>A0A4S4LGA0_9AGAM</name>
<dbReference type="PANTHER" id="PTHR12461">
    <property type="entry name" value="HYPOXIA-INDUCIBLE FACTOR 1 ALPHA INHIBITOR-RELATED"/>
    <property type="match status" value="1"/>
</dbReference>
<protein>
    <recommendedName>
        <fullName evidence="1">JmjC domain-containing protein</fullName>
    </recommendedName>
</protein>
<dbReference type="Pfam" id="PF13621">
    <property type="entry name" value="Cupin_8"/>
    <property type="match status" value="1"/>
</dbReference>
<dbReference type="OrthoDB" id="424465at2759"/>
<dbReference type="SMART" id="SM00558">
    <property type="entry name" value="JmjC"/>
    <property type="match status" value="1"/>
</dbReference>
<evidence type="ECO:0000313" key="2">
    <source>
        <dbReference type="EMBL" id="THH10238.1"/>
    </source>
</evidence>
<comment type="caution">
    <text evidence="2">The sequence shown here is derived from an EMBL/GenBank/DDBJ whole genome shotgun (WGS) entry which is preliminary data.</text>
</comment>
<organism evidence="2 3">
    <name type="scientific">Phellinidium pouzarii</name>
    <dbReference type="NCBI Taxonomy" id="167371"/>
    <lineage>
        <taxon>Eukaryota</taxon>
        <taxon>Fungi</taxon>
        <taxon>Dikarya</taxon>
        <taxon>Basidiomycota</taxon>
        <taxon>Agaricomycotina</taxon>
        <taxon>Agaricomycetes</taxon>
        <taxon>Hymenochaetales</taxon>
        <taxon>Hymenochaetaceae</taxon>
        <taxon>Phellinidium</taxon>
    </lineage>
</organism>
<gene>
    <name evidence="2" type="ORF">EW145_g1468</name>
</gene>
<dbReference type="AlphaFoldDB" id="A0A4S4LGA0"/>
<dbReference type="PANTHER" id="PTHR12461:SF99">
    <property type="entry name" value="BIFUNCTIONAL PEPTIDASE AND (3S)-LYSYL HYDROXYLASE JMJD7"/>
    <property type="match status" value="1"/>
</dbReference>
<dbReference type="InterPro" id="IPR003347">
    <property type="entry name" value="JmjC_dom"/>
</dbReference>
<dbReference type="Proteomes" id="UP000308199">
    <property type="component" value="Unassembled WGS sequence"/>
</dbReference>
<dbReference type="PROSITE" id="PS51184">
    <property type="entry name" value="JMJC"/>
    <property type="match status" value="1"/>
</dbReference>
<dbReference type="Gene3D" id="2.60.120.10">
    <property type="entry name" value="Jelly Rolls"/>
    <property type="match status" value="2"/>
</dbReference>
<evidence type="ECO:0000259" key="1">
    <source>
        <dbReference type="PROSITE" id="PS51184"/>
    </source>
</evidence>